<protein>
    <submittedName>
        <fullName evidence="1">Blp family class II bacteriocin</fullName>
    </submittedName>
</protein>
<dbReference type="InterPro" id="IPR019493">
    <property type="entry name" value="Bacteriocin_IIb_lactacin-rel"/>
</dbReference>
<evidence type="ECO:0000313" key="1">
    <source>
        <dbReference type="EMBL" id="MDN5270006.1"/>
    </source>
</evidence>
<organism evidence="1 2">
    <name type="scientific">Streptococcus vestibularis</name>
    <dbReference type="NCBI Taxonomy" id="1343"/>
    <lineage>
        <taxon>Bacteria</taxon>
        <taxon>Bacillati</taxon>
        <taxon>Bacillota</taxon>
        <taxon>Bacilli</taxon>
        <taxon>Lactobacillales</taxon>
        <taxon>Streptococcaceae</taxon>
        <taxon>Streptococcus</taxon>
    </lineage>
</organism>
<proteinExistence type="predicted"/>
<dbReference type="GO" id="GO:0042742">
    <property type="term" value="P:defense response to bacterium"/>
    <property type="evidence" value="ECO:0007669"/>
    <property type="project" value="InterPro"/>
</dbReference>
<evidence type="ECO:0000313" key="2">
    <source>
        <dbReference type="Proteomes" id="UP001172310"/>
    </source>
</evidence>
<sequence length="75" mass="7302">MNAVLNQFEVMDDIKLSSVEGGGWVRCALGTAGSAGLGFLTGSGAGTFTFPIVGTISGGTIGGWSGGAVGIATFC</sequence>
<dbReference type="EMBL" id="JAUJGC010000034">
    <property type="protein sequence ID" value="MDN5270006.1"/>
    <property type="molecule type" value="Genomic_DNA"/>
</dbReference>
<dbReference type="Pfam" id="PF10439">
    <property type="entry name" value="Bacteriocin_IIc"/>
    <property type="match status" value="1"/>
</dbReference>
<comment type="caution">
    <text evidence="1">The sequence shown here is derived from an EMBL/GenBank/DDBJ whole genome shotgun (WGS) entry which is preliminary data.</text>
</comment>
<dbReference type="RefSeq" id="WP_301382575.1">
    <property type="nucleotide sequence ID" value="NZ_JASHBB010000015.1"/>
</dbReference>
<accession>A0AAW7QKH9</accession>
<name>A0AAW7QKH9_STRVE</name>
<reference evidence="1" key="1">
    <citation type="submission" date="2023-07" db="EMBL/GenBank/DDBJ databases">
        <title>SVep1, a Temperate Phage of Human Oral Commensal Streptococcus vestibularis.</title>
        <authorList>
            <person name="Wu M."/>
            <person name="Zhu Y."/>
            <person name="Li Y."/>
        </authorList>
    </citation>
    <scope>NUCLEOTIDE SEQUENCE</scope>
    <source>
        <strain evidence="1">SVE8</strain>
    </source>
</reference>
<dbReference type="Proteomes" id="UP001172310">
    <property type="component" value="Unassembled WGS sequence"/>
</dbReference>
<dbReference type="AlphaFoldDB" id="A0AAW7QKH9"/>
<gene>
    <name evidence="1" type="ORF">QY913_07745</name>
</gene>